<accession>A0AAV9ZG23</accession>
<proteinExistence type="predicted"/>
<keyword evidence="4" id="KW-1185">Reference proteome</keyword>
<dbReference type="EMBL" id="JAWWNJ010000152">
    <property type="protein sequence ID" value="KAK6981218.1"/>
    <property type="molecule type" value="Genomic_DNA"/>
</dbReference>
<evidence type="ECO:0000256" key="1">
    <source>
        <dbReference type="SAM" id="Coils"/>
    </source>
</evidence>
<feature type="coiled-coil region" evidence="1">
    <location>
        <begin position="162"/>
        <end position="224"/>
    </location>
</feature>
<evidence type="ECO:0000256" key="2">
    <source>
        <dbReference type="SAM" id="MobiDB-lite"/>
    </source>
</evidence>
<feature type="non-terminal residue" evidence="3">
    <location>
        <position position="308"/>
    </location>
</feature>
<gene>
    <name evidence="3" type="ORF">R3P38DRAFT_2434689</name>
</gene>
<reference evidence="3 4" key="1">
    <citation type="journal article" date="2024" name="J Genomics">
        <title>Draft genome sequencing and assembly of Favolaschia claudopus CIRM-BRFM 2984 isolated from oak limbs.</title>
        <authorList>
            <person name="Navarro D."/>
            <person name="Drula E."/>
            <person name="Chaduli D."/>
            <person name="Cazenave R."/>
            <person name="Ahrendt S."/>
            <person name="Wang J."/>
            <person name="Lipzen A."/>
            <person name="Daum C."/>
            <person name="Barry K."/>
            <person name="Grigoriev I.V."/>
            <person name="Favel A."/>
            <person name="Rosso M.N."/>
            <person name="Martin F."/>
        </authorList>
    </citation>
    <scope>NUCLEOTIDE SEQUENCE [LARGE SCALE GENOMIC DNA]</scope>
    <source>
        <strain evidence="3 4">CIRM-BRFM 2984</strain>
    </source>
</reference>
<evidence type="ECO:0000313" key="4">
    <source>
        <dbReference type="Proteomes" id="UP001362999"/>
    </source>
</evidence>
<evidence type="ECO:0000313" key="3">
    <source>
        <dbReference type="EMBL" id="KAK6981218.1"/>
    </source>
</evidence>
<dbReference type="Proteomes" id="UP001362999">
    <property type="component" value="Unassembled WGS sequence"/>
</dbReference>
<feature type="non-terminal residue" evidence="3">
    <location>
        <position position="1"/>
    </location>
</feature>
<keyword evidence="1" id="KW-0175">Coiled coil</keyword>
<comment type="caution">
    <text evidence="3">The sequence shown here is derived from an EMBL/GenBank/DDBJ whole genome shotgun (WGS) entry which is preliminary data.</text>
</comment>
<feature type="compositionally biased region" description="Polar residues" evidence="2">
    <location>
        <begin position="259"/>
        <end position="270"/>
    </location>
</feature>
<dbReference type="AlphaFoldDB" id="A0AAV9ZG23"/>
<protein>
    <submittedName>
        <fullName evidence="3">Uncharacterized protein</fullName>
    </submittedName>
</protein>
<feature type="region of interest" description="Disordered" evidence="2">
    <location>
        <begin position="226"/>
        <end position="274"/>
    </location>
</feature>
<name>A0AAV9ZG23_9AGAR</name>
<sequence length="308" mass="34162">TATGKKLNFKAFSPSSNLLGAIGNSEGAQAQGLADVIILRQMNRDSPGMHFDNILMLIWKTCLVHFTRGVLGLRDHISDTILQYLLSFPYLASDEDIQQYYSFCTDSTNAKLRGNHAEDNQIKSTNRPILEAILLIFAKEQDAQNARIIQEMISSGVLQNPNNSLQSRMKSQAQRKARASEKLKRITDAELLTVKESRKLRNNLEATQQENETLRKQIAMLSKATFSATPSTPKKLQPVASSSQLPPSPSNSIIDVDSLFQSPPSNTQELADSDSDDFDYAAALNSDIMSPMFKKIARDHSMPGIDDE</sequence>
<organism evidence="3 4">
    <name type="scientific">Favolaschia claudopus</name>
    <dbReference type="NCBI Taxonomy" id="2862362"/>
    <lineage>
        <taxon>Eukaryota</taxon>
        <taxon>Fungi</taxon>
        <taxon>Dikarya</taxon>
        <taxon>Basidiomycota</taxon>
        <taxon>Agaricomycotina</taxon>
        <taxon>Agaricomycetes</taxon>
        <taxon>Agaricomycetidae</taxon>
        <taxon>Agaricales</taxon>
        <taxon>Marasmiineae</taxon>
        <taxon>Mycenaceae</taxon>
        <taxon>Favolaschia</taxon>
    </lineage>
</organism>